<keyword evidence="3" id="KW-1185">Reference proteome</keyword>
<reference evidence="2 3" key="1">
    <citation type="journal article" date="2019" name="Int. J. Syst. Evol. Microbiol.">
        <title>The Global Catalogue of Microorganisms (GCM) 10K type strain sequencing project: providing services to taxonomists for standard genome sequencing and annotation.</title>
        <authorList>
            <consortium name="The Broad Institute Genomics Platform"/>
            <consortium name="The Broad Institute Genome Sequencing Center for Infectious Disease"/>
            <person name="Wu L."/>
            <person name="Ma J."/>
        </authorList>
    </citation>
    <scope>NUCLEOTIDE SEQUENCE [LARGE SCALE GENOMIC DNA]</scope>
    <source>
        <strain evidence="2 3">IBRC-M 10256</strain>
    </source>
</reference>
<dbReference type="GeneID" id="73902978"/>
<protein>
    <submittedName>
        <fullName evidence="2">Uncharacterized protein</fullName>
    </submittedName>
</protein>
<evidence type="ECO:0000313" key="3">
    <source>
        <dbReference type="Proteomes" id="UP001595846"/>
    </source>
</evidence>
<accession>A0ABD5NLK3</accession>
<dbReference type="InterPro" id="IPR055927">
    <property type="entry name" value="DUF7504"/>
</dbReference>
<dbReference type="RefSeq" id="WP_256533836.1">
    <property type="nucleotide sequence ID" value="NZ_CP101824.1"/>
</dbReference>
<gene>
    <name evidence="2" type="ORF">ACFOUR_04375</name>
</gene>
<dbReference type="Pfam" id="PF24336">
    <property type="entry name" value="DUF7504"/>
    <property type="match status" value="1"/>
</dbReference>
<name>A0ABD5NLK3_9EURY</name>
<comment type="caution">
    <text evidence="2">The sequence shown here is derived from an EMBL/GenBank/DDBJ whole genome shotgun (WGS) entry which is preliminary data.</text>
</comment>
<dbReference type="Proteomes" id="UP001595846">
    <property type="component" value="Unassembled WGS sequence"/>
</dbReference>
<dbReference type="EMBL" id="JBHSAQ010000002">
    <property type="protein sequence ID" value="MFC3957610.1"/>
    <property type="molecule type" value="Genomic_DNA"/>
</dbReference>
<organism evidence="2 3">
    <name type="scientific">Halovivax cerinus</name>
    <dbReference type="NCBI Taxonomy" id="1487865"/>
    <lineage>
        <taxon>Archaea</taxon>
        <taxon>Methanobacteriati</taxon>
        <taxon>Methanobacteriota</taxon>
        <taxon>Stenosarchaea group</taxon>
        <taxon>Halobacteria</taxon>
        <taxon>Halobacteriales</taxon>
        <taxon>Natrialbaceae</taxon>
        <taxon>Halovivax</taxon>
    </lineage>
</organism>
<sequence>MEHTPSSAIDPPANVLLVHDSQRRPADCESLCCDAGRTAIVRVSFAGEACDDKPVRATDAAVGLLSVGDVIRASASSEAPDFTGPIAVDTVADPTDLSAIGVSISRFCEHWADEDLGVCFNSLDALLRQRDPETVFEFIYYLNRRLETVGALAHFHLDAARHDDRIVAAFGEVFDAVVVDESATDSIPEATDDDVAALLSDVGTEPDRPAYPWESGQFSEATDEDIEQVLGGRVD</sequence>
<dbReference type="AlphaFoldDB" id="A0ABD5NLK3"/>
<feature type="region of interest" description="Disordered" evidence="1">
    <location>
        <begin position="203"/>
        <end position="225"/>
    </location>
</feature>
<evidence type="ECO:0000256" key="1">
    <source>
        <dbReference type="SAM" id="MobiDB-lite"/>
    </source>
</evidence>
<evidence type="ECO:0000313" key="2">
    <source>
        <dbReference type="EMBL" id="MFC3957610.1"/>
    </source>
</evidence>
<proteinExistence type="predicted"/>